<evidence type="ECO:0000256" key="5">
    <source>
        <dbReference type="ARBA" id="ARBA00022840"/>
    </source>
</evidence>
<keyword evidence="16" id="KW-1185">Reference proteome</keyword>
<feature type="domain" description="UvrD-like helicase C-terminal" evidence="14">
    <location>
        <begin position="292"/>
        <end position="566"/>
    </location>
</feature>
<evidence type="ECO:0000256" key="10">
    <source>
        <dbReference type="ARBA" id="ARBA00034923"/>
    </source>
</evidence>
<keyword evidence="5 12" id="KW-0067">ATP-binding</keyword>
<evidence type="ECO:0000313" key="16">
    <source>
        <dbReference type="Proteomes" id="UP000214646"/>
    </source>
</evidence>
<dbReference type="FunFam" id="1.10.486.10:FF:000003">
    <property type="entry name" value="ATP-dependent DNA helicase"/>
    <property type="match status" value="1"/>
</dbReference>
<dbReference type="GO" id="GO:0000725">
    <property type="term" value="P:recombinational repair"/>
    <property type="evidence" value="ECO:0007669"/>
    <property type="project" value="TreeGrafter"/>
</dbReference>
<comment type="caution">
    <text evidence="15">The sequence shown here is derived from an EMBL/GenBank/DDBJ whole genome shotgun (WGS) entry which is preliminary data.</text>
</comment>
<dbReference type="EC" id="5.6.2.4" evidence="9"/>
<evidence type="ECO:0000313" key="15">
    <source>
        <dbReference type="EMBL" id="OWK35056.1"/>
    </source>
</evidence>
<dbReference type="CDD" id="cd17932">
    <property type="entry name" value="DEXQc_UvrD"/>
    <property type="match status" value="1"/>
</dbReference>
<dbReference type="RefSeq" id="WP_088260257.1">
    <property type="nucleotide sequence ID" value="NZ_NIDE01000019.1"/>
</dbReference>
<accession>A0A225DCL3</accession>
<dbReference type="Pfam" id="PF00580">
    <property type="entry name" value="UvrD-helicase"/>
    <property type="match status" value="1"/>
</dbReference>
<reference evidence="16" key="1">
    <citation type="submission" date="2017-06" db="EMBL/GenBank/DDBJ databases">
        <title>Genome analysis of Fimbriiglobus ruber SP5, the first member of the order Planctomycetales with confirmed chitinolytic capability.</title>
        <authorList>
            <person name="Ravin N.V."/>
            <person name="Rakitin A.L."/>
            <person name="Ivanova A.A."/>
            <person name="Beletsky A.V."/>
            <person name="Kulichevskaya I.S."/>
            <person name="Mardanov A.V."/>
            <person name="Dedysh S.N."/>
        </authorList>
    </citation>
    <scope>NUCLEOTIDE SEQUENCE [LARGE SCALE GENOMIC DNA]</scope>
    <source>
        <strain evidence="16">SP5</strain>
    </source>
</reference>
<dbReference type="InterPro" id="IPR013986">
    <property type="entry name" value="DExx_box_DNA_helicase_dom_sf"/>
</dbReference>
<organism evidence="15 16">
    <name type="scientific">Fimbriiglobus ruber</name>
    <dbReference type="NCBI Taxonomy" id="1908690"/>
    <lineage>
        <taxon>Bacteria</taxon>
        <taxon>Pseudomonadati</taxon>
        <taxon>Planctomycetota</taxon>
        <taxon>Planctomycetia</taxon>
        <taxon>Gemmatales</taxon>
        <taxon>Gemmataceae</taxon>
        <taxon>Fimbriiglobus</taxon>
    </lineage>
</organism>
<dbReference type="InterPro" id="IPR027417">
    <property type="entry name" value="P-loop_NTPase"/>
</dbReference>
<dbReference type="GO" id="GO:0009314">
    <property type="term" value="P:response to radiation"/>
    <property type="evidence" value="ECO:0007669"/>
    <property type="project" value="UniProtKB-ARBA"/>
</dbReference>
<dbReference type="Gene3D" id="1.10.486.10">
    <property type="entry name" value="PCRA, domain 4"/>
    <property type="match status" value="1"/>
</dbReference>
<evidence type="ECO:0000259" key="13">
    <source>
        <dbReference type="PROSITE" id="PS51198"/>
    </source>
</evidence>
<dbReference type="GO" id="GO:0005829">
    <property type="term" value="C:cytosol"/>
    <property type="evidence" value="ECO:0007669"/>
    <property type="project" value="TreeGrafter"/>
</dbReference>
<dbReference type="Gene3D" id="3.40.50.300">
    <property type="entry name" value="P-loop containing nucleotide triphosphate hydrolases"/>
    <property type="match status" value="2"/>
</dbReference>
<dbReference type="PROSITE" id="PS51217">
    <property type="entry name" value="UVRD_HELICASE_CTER"/>
    <property type="match status" value="1"/>
</dbReference>
<dbReference type="OrthoDB" id="9810135at2"/>
<evidence type="ECO:0000256" key="4">
    <source>
        <dbReference type="ARBA" id="ARBA00022806"/>
    </source>
</evidence>
<evidence type="ECO:0000259" key="14">
    <source>
        <dbReference type="PROSITE" id="PS51217"/>
    </source>
</evidence>
<evidence type="ECO:0000256" key="2">
    <source>
        <dbReference type="ARBA" id="ARBA00022741"/>
    </source>
</evidence>
<feature type="binding site" evidence="12">
    <location>
        <begin position="36"/>
        <end position="43"/>
    </location>
    <ligand>
        <name>ATP</name>
        <dbReference type="ChEBI" id="CHEBI:30616"/>
    </ligand>
</feature>
<comment type="catalytic activity">
    <reaction evidence="8">
        <text>Couples ATP hydrolysis with the unwinding of duplex DNA by translocating in the 3'-5' direction.</text>
        <dbReference type="EC" id="5.6.2.4"/>
    </reaction>
</comment>
<keyword evidence="7" id="KW-0413">Isomerase</keyword>
<dbReference type="AlphaFoldDB" id="A0A225DCL3"/>
<dbReference type="InterPro" id="IPR000212">
    <property type="entry name" value="DNA_helicase_UvrD/REP"/>
</dbReference>
<evidence type="ECO:0000256" key="6">
    <source>
        <dbReference type="ARBA" id="ARBA00023125"/>
    </source>
</evidence>
<evidence type="ECO:0000256" key="12">
    <source>
        <dbReference type="PROSITE-ProRule" id="PRU00560"/>
    </source>
</evidence>
<dbReference type="GO" id="GO:0003677">
    <property type="term" value="F:DNA binding"/>
    <property type="evidence" value="ECO:0007669"/>
    <property type="project" value="UniProtKB-KW"/>
</dbReference>
<dbReference type="PROSITE" id="PS51198">
    <property type="entry name" value="UVRD_HELICASE_ATP_BIND"/>
    <property type="match status" value="1"/>
</dbReference>
<comment type="catalytic activity">
    <reaction evidence="11">
        <text>ATP + H2O = ADP + phosphate + H(+)</text>
        <dbReference type="Rhea" id="RHEA:13065"/>
        <dbReference type="ChEBI" id="CHEBI:15377"/>
        <dbReference type="ChEBI" id="CHEBI:15378"/>
        <dbReference type="ChEBI" id="CHEBI:30616"/>
        <dbReference type="ChEBI" id="CHEBI:43474"/>
        <dbReference type="ChEBI" id="CHEBI:456216"/>
        <dbReference type="EC" id="5.6.2.4"/>
    </reaction>
</comment>
<sequence length="749" mass="84083">MSSPGSTGKPGDLLADLTEAQRAAVTHGEGPLLILAGAGSGKTRVITRRVAYLLQQGVRAGNVLAITFTNKAAGEMRQRVEQLVPGNRVWVSTFHSLGARLLRQYADRLNLDKNFTIYDTDDRNKLVKDALSALGIDDIKFTPERIAGAISKAKNQLLHPKAYEQQAHDFFSQTVAKVYVGYEKRLRAANGMDFDDLLYLPALALRHNEELRADLDSRFKYVLIDEYQDTNQAQYEIARRLSIHHPNLCVVGDPDQSIYKWRGSDIKNILDFERDFPAARVITLTQNYRSTKAILRAAGRVIDQNKQRKKKELVTDNPDGEPVRVLTFDNGLDEAEGAVLRIKETVKAGRFRYRDHAIFLRINALTRSLESAFVKHGVPFQIVKGLAFFERKENRDVLAYLRLLVNPQDTVSFLRVVNEPPRGIGKVSVERLQQYSGQNEISLLTAAGQVQKIPEIKGKAATGLRDFFRLLTDLRTQLELPPHELIRLVLDKSGYRKMLADSSEEDDADRLANIEELITAAKQFHDEDNTRTLGDFLEQIALASDVDNWDEKTDCVSVMTLHAAKGLEFPVVYMLAVEQGLLPHERSLAKDEDVEEERRLCFVGMTRAMKELYMCHSRLREFRGQALYAVPSMFLEELPPEVEHLDSSAARNTARGAIEEWRTRVNQTAQTAGYSSRTPPVKPITPSVANPADGSYAAGQVVQHEEYGIGQITDVSGFGALRKLKIRFAGAGEKTFVADKVKLKVVQRK</sequence>
<evidence type="ECO:0000256" key="9">
    <source>
        <dbReference type="ARBA" id="ARBA00034808"/>
    </source>
</evidence>
<dbReference type="EMBL" id="NIDE01000019">
    <property type="protein sequence ID" value="OWK35056.1"/>
    <property type="molecule type" value="Genomic_DNA"/>
</dbReference>
<dbReference type="Gene3D" id="1.10.10.160">
    <property type="match status" value="1"/>
</dbReference>
<dbReference type="PANTHER" id="PTHR11070">
    <property type="entry name" value="UVRD / RECB / PCRA DNA HELICASE FAMILY MEMBER"/>
    <property type="match status" value="1"/>
</dbReference>
<keyword evidence="6" id="KW-0238">DNA-binding</keyword>
<gene>
    <name evidence="15" type="ORF">FRUB_09898</name>
</gene>
<evidence type="ECO:0000256" key="3">
    <source>
        <dbReference type="ARBA" id="ARBA00022801"/>
    </source>
</evidence>
<dbReference type="PANTHER" id="PTHR11070:SF2">
    <property type="entry name" value="ATP-DEPENDENT DNA HELICASE SRS2"/>
    <property type="match status" value="1"/>
</dbReference>
<name>A0A225DCL3_9BACT</name>
<dbReference type="GO" id="GO:0005524">
    <property type="term" value="F:ATP binding"/>
    <property type="evidence" value="ECO:0007669"/>
    <property type="project" value="UniProtKB-UniRule"/>
</dbReference>
<dbReference type="FunFam" id="1.10.10.160:FF:000001">
    <property type="entry name" value="ATP-dependent DNA helicase"/>
    <property type="match status" value="1"/>
</dbReference>
<dbReference type="Pfam" id="PF21196">
    <property type="entry name" value="PcrA_UvrD_tudor"/>
    <property type="match status" value="1"/>
</dbReference>
<evidence type="ECO:0000256" key="8">
    <source>
        <dbReference type="ARBA" id="ARBA00034617"/>
    </source>
</evidence>
<evidence type="ECO:0000256" key="1">
    <source>
        <dbReference type="ARBA" id="ARBA00009922"/>
    </source>
</evidence>
<keyword evidence="4 12" id="KW-0347">Helicase</keyword>
<keyword evidence="2 12" id="KW-0547">Nucleotide-binding</keyword>
<dbReference type="GO" id="GO:0033202">
    <property type="term" value="C:DNA helicase complex"/>
    <property type="evidence" value="ECO:0007669"/>
    <property type="project" value="TreeGrafter"/>
</dbReference>
<dbReference type="CDD" id="cd18807">
    <property type="entry name" value="SF1_C_UvrD"/>
    <property type="match status" value="1"/>
</dbReference>
<comment type="similarity">
    <text evidence="1">Belongs to the helicase family. UvrD subfamily.</text>
</comment>
<proteinExistence type="inferred from homology"/>
<feature type="domain" description="UvrD-like helicase ATP-binding" evidence="13">
    <location>
        <begin position="15"/>
        <end position="291"/>
    </location>
</feature>
<protein>
    <recommendedName>
        <fullName evidence="9">DNA 3'-5' helicase</fullName>
        <ecNumber evidence="9">5.6.2.4</ecNumber>
    </recommendedName>
    <alternativeName>
        <fullName evidence="10">DNA 3'-5' helicase II</fullName>
    </alternativeName>
</protein>
<keyword evidence="3 12" id="KW-0378">Hydrolase</keyword>
<evidence type="ECO:0000256" key="11">
    <source>
        <dbReference type="ARBA" id="ARBA00048988"/>
    </source>
</evidence>
<dbReference type="GO" id="GO:0043138">
    <property type="term" value="F:3'-5' DNA helicase activity"/>
    <property type="evidence" value="ECO:0007669"/>
    <property type="project" value="UniProtKB-EC"/>
</dbReference>
<dbReference type="GO" id="GO:0016887">
    <property type="term" value="F:ATP hydrolysis activity"/>
    <property type="evidence" value="ECO:0007669"/>
    <property type="project" value="RHEA"/>
</dbReference>
<dbReference type="Pfam" id="PF13361">
    <property type="entry name" value="UvrD_C"/>
    <property type="match status" value="1"/>
</dbReference>
<evidence type="ECO:0000256" key="7">
    <source>
        <dbReference type="ARBA" id="ARBA00023235"/>
    </source>
</evidence>
<dbReference type="InterPro" id="IPR014017">
    <property type="entry name" value="DNA_helicase_UvrD-like_C"/>
</dbReference>
<dbReference type="SUPFAM" id="SSF52540">
    <property type="entry name" value="P-loop containing nucleoside triphosphate hydrolases"/>
    <property type="match status" value="1"/>
</dbReference>
<dbReference type="Proteomes" id="UP000214646">
    <property type="component" value="Unassembled WGS sequence"/>
</dbReference>
<dbReference type="InterPro" id="IPR014016">
    <property type="entry name" value="UvrD-like_ATP-bd"/>
</dbReference>